<proteinExistence type="predicted"/>
<organism evidence="2 3">
    <name type="scientific">Mesorhabditis belari</name>
    <dbReference type="NCBI Taxonomy" id="2138241"/>
    <lineage>
        <taxon>Eukaryota</taxon>
        <taxon>Metazoa</taxon>
        <taxon>Ecdysozoa</taxon>
        <taxon>Nematoda</taxon>
        <taxon>Chromadorea</taxon>
        <taxon>Rhabditida</taxon>
        <taxon>Rhabditina</taxon>
        <taxon>Rhabditomorpha</taxon>
        <taxon>Rhabditoidea</taxon>
        <taxon>Rhabditidae</taxon>
        <taxon>Mesorhabditinae</taxon>
        <taxon>Mesorhabditis</taxon>
    </lineage>
</organism>
<evidence type="ECO:0000313" key="3">
    <source>
        <dbReference type="WBParaSite" id="MBELARI_LOCUS1476"/>
    </source>
</evidence>
<evidence type="ECO:0000256" key="1">
    <source>
        <dbReference type="SAM" id="MobiDB-lite"/>
    </source>
</evidence>
<dbReference type="WBParaSite" id="MBELARI_LOCUS1476">
    <property type="protein sequence ID" value="MBELARI_LOCUS1476"/>
    <property type="gene ID" value="MBELARI_LOCUS1476"/>
</dbReference>
<name>A0AAF3EL84_9BILA</name>
<feature type="compositionally biased region" description="Basic and acidic residues" evidence="1">
    <location>
        <begin position="14"/>
        <end position="46"/>
    </location>
</feature>
<dbReference type="Proteomes" id="UP000887575">
    <property type="component" value="Unassembled WGS sequence"/>
</dbReference>
<keyword evidence="2" id="KW-1185">Reference proteome</keyword>
<dbReference type="AlphaFoldDB" id="A0AAF3EL84"/>
<sequence>MDSDMTNYIDMDPDELRDLPRRLSESAESGKDRSPPAKPLREKPHSGVEQSVNEEKPRAGKKGIFD</sequence>
<feature type="region of interest" description="Disordered" evidence="1">
    <location>
        <begin position="1"/>
        <end position="66"/>
    </location>
</feature>
<feature type="compositionally biased region" description="Basic and acidic residues" evidence="1">
    <location>
        <begin position="53"/>
        <end position="66"/>
    </location>
</feature>
<accession>A0AAF3EL84</accession>
<protein>
    <submittedName>
        <fullName evidence="3">Uncharacterized protein</fullName>
    </submittedName>
</protein>
<evidence type="ECO:0000313" key="2">
    <source>
        <dbReference type="Proteomes" id="UP000887575"/>
    </source>
</evidence>
<reference evidence="3" key="1">
    <citation type="submission" date="2024-02" db="UniProtKB">
        <authorList>
            <consortium name="WormBaseParasite"/>
        </authorList>
    </citation>
    <scope>IDENTIFICATION</scope>
</reference>